<sequence>MILNEKSLQQELQQENIRSFEQKIKMLSNHLHIQLIGQGWKYVKTATRTVLFTFGEVTISRKCYLKNGIYIYPLDEELGLEKYTRFSKELLYEVAQLATKMSYRQVVDTFKILKNITITKDTVLKAVKLAGELYKKKKDYEYYMESNNINKKEPKILFLEGDGVRVKTNNNNSTDFSHFIIHEGFNFEYSNRKKLKNKHEIISHNNRKAREDILLYLENNYKLTKNTIIVSNSDMGIGYTPYVFREVAKVYNCKHEHFWDKYHLETILFSFKKLLVKKECIDEQLFNKLYGAINAHKKRETKLILHTIESNIRNPILLENFSTFSKRLLRNFQYISSAAKRHLDMPIAIGVMESQHTKITNRMKNRGMYWSVTNAETIAKMIIDIQEDQLDDLFFGKWINEYGEYEKINVSARNYVKNIKVIELPKELKNPKYIRKKFKKNF</sequence>
<dbReference type="RefSeq" id="WP_089745958.1">
    <property type="nucleotide sequence ID" value="NZ_FOGF01000004.1"/>
</dbReference>
<protein>
    <submittedName>
        <fullName evidence="2">Uncharacterized protein family (UPF0236)</fullName>
    </submittedName>
</protein>
<proteinExistence type="inferred from homology"/>
<evidence type="ECO:0000256" key="1">
    <source>
        <dbReference type="ARBA" id="ARBA00006539"/>
    </source>
</evidence>
<organism evidence="2 3">
    <name type="scientific">Granulicatella balaenopterae</name>
    <dbReference type="NCBI Taxonomy" id="137733"/>
    <lineage>
        <taxon>Bacteria</taxon>
        <taxon>Bacillati</taxon>
        <taxon>Bacillota</taxon>
        <taxon>Bacilli</taxon>
        <taxon>Lactobacillales</taxon>
        <taxon>Carnobacteriaceae</taxon>
        <taxon>Granulicatella</taxon>
    </lineage>
</organism>
<dbReference type="AlphaFoldDB" id="A0A1H9I283"/>
<dbReference type="InterPro" id="IPR009620">
    <property type="entry name" value="UPF0236"/>
</dbReference>
<accession>A0A1H9I283</accession>
<name>A0A1H9I283_9LACT</name>
<keyword evidence="3" id="KW-1185">Reference proteome</keyword>
<reference evidence="2 3" key="1">
    <citation type="submission" date="2016-10" db="EMBL/GenBank/DDBJ databases">
        <authorList>
            <person name="de Groot N.N."/>
        </authorList>
    </citation>
    <scope>NUCLEOTIDE SEQUENCE [LARGE SCALE GENOMIC DNA]</scope>
    <source>
        <strain evidence="2 3">DSM 15827</strain>
    </source>
</reference>
<dbReference type="EMBL" id="FOGF01000004">
    <property type="protein sequence ID" value="SEQ68667.1"/>
    <property type="molecule type" value="Genomic_DNA"/>
</dbReference>
<evidence type="ECO:0000313" key="2">
    <source>
        <dbReference type="EMBL" id="SEQ68667.1"/>
    </source>
</evidence>
<dbReference type="Pfam" id="PF06782">
    <property type="entry name" value="UPF0236"/>
    <property type="match status" value="1"/>
</dbReference>
<gene>
    <name evidence="2" type="ORF">SAMN05421767_10434</name>
</gene>
<evidence type="ECO:0000313" key="3">
    <source>
        <dbReference type="Proteomes" id="UP000198556"/>
    </source>
</evidence>
<dbReference type="STRING" id="137733.SAMN05421767_10434"/>
<dbReference type="Proteomes" id="UP000198556">
    <property type="component" value="Unassembled WGS sequence"/>
</dbReference>
<comment type="similarity">
    <text evidence="1">Belongs to the UPF0236 family.</text>
</comment>
<dbReference type="OrthoDB" id="2162583at2"/>
<dbReference type="NCBIfam" id="NF033529">
    <property type="entry name" value="transpos_ISLre2"/>
    <property type="match status" value="1"/>
</dbReference>